<sequence>MTVAQQSVPAADSRWASLTPVGTEVHARVQPLQEGVLANRSAAVAGLARLRRGVGKPAGSVNEILQYTVSEKFAGPGAGDGPTPAETAAHVALTLYAVHQQSQRKRMHQRGWGLGRSVRMLHPQEFDANVPPVLRRFQSLGTAQSIDELVHHLRGTVQLLRGQATPLDYALLADELVLWHRPGGASIVRLRWGRAFYRTPNPDEPVTDDPGSAQNTGLSPDQPTDSP</sequence>
<reference evidence="3" key="1">
    <citation type="journal article" date="2019" name="Int. J. Syst. Evol. Microbiol.">
        <title>The Global Catalogue of Microorganisms (GCM) 10K type strain sequencing project: providing services to taxonomists for standard genome sequencing and annotation.</title>
        <authorList>
            <consortium name="The Broad Institute Genomics Platform"/>
            <consortium name="The Broad Institute Genome Sequencing Center for Infectious Disease"/>
            <person name="Wu L."/>
            <person name="Ma J."/>
        </authorList>
    </citation>
    <scope>NUCLEOTIDE SEQUENCE [LARGE SCALE GENOMIC DNA]</scope>
    <source>
        <strain evidence="3">CGMCC 4.7246</strain>
    </source>
</reference>
<feature type="region of interest" description="Disordered" evidence="1">
    <location>
        <begin position="200"/>
        <end position="227"/>
    </location>
</feature>
<feature type="compositionally biased region" description="Polar residues" evidence="1">
    <location>
        <begin position="212"/>
        <end position="227"/>
    </location>
</feature>
<protein>
    <submittedName>
        <fullName evidence="2">Type I-E CRISPR-associated protein Cse2/CasB</fullName>
    </submittedName>
</protein>
<dbReference type="Proteomes" id="UP001596220">
    <property type="component" value="Unassembled WGS sequence"/>
</dbReference>
<accession>A0ABW1PFJ3</accession>
<name>A0ABW1PFJ3_9PSEU</name>
<dbReference type="InterPro" id="IPR038287">
    <property type="entry name" value="Cse2_sf"/>
</dbReference>
<dbReference type="Pfam" id="PF09485">
    <property type="entry name" value="CRISPR_Cse2"/>
    <property type="match status" value="1"/>
</dbReference>
<organism evidence="2 3">
    <name type="scientific">Saccharothrix lopnurensis</name>
    <dbReference type="NCBI Taxonomy" id="1670621"/>
    <lineage>
        <taxon>Bacteria</taxon>
        <taxon>Bacillati</taxon>
        <taxon>Actinomycetota</taxon>
        <taxon>Actinomycetes</taxon>
        <taxon>Pseudonocardiales</taxon>
        <taxon>Pseudonocardiaceae</taxon>
        <taxon>Saccharothrix</taxon>
    </lineage>
</organism>
<gene>
    <name evidence="2" type="primary">casB</name>
    <name evidence="2" type="synonym">cse2</name>
    <name evidence="2" type="ORF">ACFP3R_34400</name>
</gene>
<dbReference type="RefSeq" id="WP_380642588.1">
    <property type="nucleotide sequence ID" value="NZ_JBHSQO010000062.1"/>
</dbReference>
<dbReference type="Gene3D" id="1.10.520.40">
    <property type="entry name" value="CRISPR-associated protein Cse2"/>
    <property type="match status" value="1"/>
</dbReference>
<evidence type="ECO:0000313" key="3">
    <source>
        <dbReference type="Proteomes" id="UP001596220"/>
    </source>
</evidence>
<proteinExistence type="predicted"/>
<dbReference type="EMBL" id="JBHSQO010000062">
    <property type="protein sequence ID" value="MFC6094386.1"/>
    <property type="molecule type" value="Genomic_DNA"/>
</dbReference>
<comment type="caution">
    <text evidence="2">The sequence shown here is derived from an EMBL/GenBank/DDBJ whole genome shotgun (WGS) entry which is preliminary data.</text>
</comment>
<dbReference type="CDD" id="cd09731">
    <property type="entry name" value="Cse2_I-E"/>
    <property type="match status" value="1"/>
</dbReference>
<evidence type="ECO:0000256" key="1">
    <source>
        <dbReference type="SAM" id="MobiDB-lite"/>
    </source>
</evidence>
<evidence type="ECO:0000313" key="2">
    <source>
        <dbReference type="EMBL" id="MFC6094386.1"/>
    </source>
</evidence>
<dbReference type="NCBIfam" id="TIGR02548">
    <property type="entry name" value="casB_cse2"/>
    <property type="match status" value="1"/>
</dbReference>
<keyword evidence="3" id="KW-1185">Reference proteome</keyword>
<dbReference type="InterPro" id="IPR013382">
    <property type="entry name" value="CRISPR-assoc_prot_Cse2"/>
</dbReference>